<dbReference type="PANTHER" id="PTHR43429:SF1">
    <property type="entry name" value="NAD(P)H SULFUR OXIDOREDUCTASE (COA-DEPENDENT)"/>
    <property type="match status" value="1"/>
</dbReference>
<dbReference type="SUPFAM" id="SSF64307">
    <property type="entry name" value="SirA-like"/>
    <property type="match status" value="1"/>
</dbReference>
<dbReference type="PRINTS" id="PR00368">
    <property type="entry name" value="FADPNR"/>
</dbReference>
<evidence type="ECO:0000259" key="7">
    <source>
        <dbReference type="PROSITE" id="PS50206"/>
    </source>
</evidence>
<dbReference type="InterPro" id="IPR001455">
    <property type="entry name" value="TusA-like"/>
</dbReference>
<dbReference type="Gene3D" id="3.40.250.10">
    <property type="entry name" value="Rhodanese-like domain"/>
    <property type="match status" value="1"/>
</dbReference>
<comment type="caution">
    <text evidence="8">The sequence shown here is derived from an EMBL/GenBank/DDBJ whole genome shotgun (WGS) entry which is preliminary data.</text>
</comment>
<accession>A0AAJ1IF77</accession>
<dbReference type="SMART" id="SM00450">
    <property type="entry name" value="RHOD"/>
    <property type="match status" value="1"/>
</dbReference>
<dbReference type="Pfam" id="PF02852">
    <property type="entry name" value="Pyr_redox_dim"/>
    <property type="match status" value="1"/>
</dbReference>
<dbReference type="Pfam" id="PF00581">
    <property type="entry name" value="Rhodanese"/>
    <property type="match status" value="1"/>
</dbReference>
<dbReference type="Pfam" id="PF01206">
    <property type="entry name" value="TusA"/>
    <property type="match status" value="1"/>
</dbReference>
<dbReference type="PANTHER" id="PTHR43429">
    <property type="entry name" value="PYRIDINE NUCLEOTIDE-DISULFIDE OXIDOREDUCTASE DOMAIN-CONTAINING"/>
    <property type="match status" value="1"/>
</dbReference>
<dbReference type="Pfam" id="PF07992">
    <property type="entry name" value="Pyr_redox_2"/>
    <property type="match status" value="1"/>
</dbReference>
<evidence type="ECO:0000313" key="9">
    <source>
        <dbReference type="Proteomes" id="UP001221217"/>
    </source>
</evidence>
<dbReference type="SUPFAM" id="SSF75169">
    <property type="entry name" value="DsrEFH-like"/>
    <property type="match status" value="1"/>
</dbReference>
<dbReference type="InterPro" id="IPR016156">
    <property type="entry name" value="FAD/NAD-linked_Rdtase_dimer_sf"/>
</dbReference>
<evidence type="ECO:0000256" key="3">
    <source>
        <dbReference type="ARBA" id="ARBA00022630"/>
    </source>
</evidence>
<dbReference type="PROSITE" id="PS50206">
    <property type="entry name" value="RHODANESE_3"/>
    <property type="match status" value="1"/>
</dbReference>
<evidence type="ECO:0000313" key="8">
    <source>
        <dbReference type="EMBL" id="MDC7226256.1"/>
    </source>
</evidence>
<keyword evidence="4" id="KW-0274">FAD</keyword>
<dbReference type="PRINTS" id="PR00411">
    <property type="entry name" value="PNDRDTASEI"/>
</dbReference>
<dbReference type="Gene3D" id="3.50.50.60">
    <property type="entry name" value="FAD/NAD(P)-binding domain"/>
    <property type="match status" value="2"/>
</dbReference>
<dbReference type="Gene3D" id="3.40.1260.10">
    <property type="entry name" value="DsrEFH-like"/>
    <property type="match status" value="1"/>
</dbReference>
<dbReference type="SUPFAM" id="SSF55424">
    <property type="entry name" value="FAD/NAD-linked reductases, dimerisation (C-terminal) domain"/>
    <property type="match status" value="1"/>
</dbReference>
<comment type="cofactor">
    <cofactor evidence="1">
        <name>FAD</name>
        <dbReference type="ChEBI" id="CHEBI:57692"/>
    </cofactor>
</comment>
<protein>
    <submittedName>
        <fullName evidence="8">FAD-dependent oxidoreductase</fullName>
    </submittedName>
</protein>
<evidence type="ECO:0000256" key="4">
    <source>
        <dbReference type="ARBA" id="ARBA00022827"/>
    </source>
</evidence>
<dbReference type="InterPro" id="IPR036868">
    <property type="entry name" value="TusA-like_sf"/>
</dbReference>
<name>A0AAJ1IF77_9SPIO</name>
<dbReference type="InterPro" id="IPR004099">
    <property type="entry name" value="Pyr_nucl-diS_OxRdtase_dimer"/>
</dbReference>
<evidence type="ECO:0000256" key="2">
    <source>
        <dbReference type="ARBA" id="ARBA00009130"/>
    </source>
</evidence>
<keyword evidence="5" id="KW-0560">Oxidoreductase</keyword>
<dbReference type="AlphaFoldDB" id="A0AAJ1IF77"/>
<dbReference type="EMBL" id="JAQQAL010000011">
    <property type="protein sequence ID" value="MDC7226256.1"/>
    <property type="molecule type" value="Genomic_DNA"/>
</dbReference>
<dbReference type="GO" id="GO:0016491">
    <property type="term" value="F:oxidoreductase activity"/>
    <property type="evidence" value="ECO:0007669"/>
    <property type="project" value="UniProtKB-KW"/>
</dbReference>
<evidence type="ECO:0000256" key="6">
    <source>
        <dbReference type="ARBA" id="ARBA00023284"/>
    </source>
</evidence>
<dbReference type="InterPro" id="IPR032836">
    <property type="entry name" value="DsrE2-like"/>
</dbReference>
<dbReference type="SUPFAM" id="SSF51905">
    <property type="entry name" value="FAD/NAD(P)-binding domain"/>
    <property type="match status" value="1"/>
</dbReference>
<keyword evidence="3" id="KW-0285">Flavoprotein</keyword>
<comment type="similarity">
    <text evidence="2">Belongs to the class-III pyridine nucleotide-disulfide oxidoreductase family.</text>
</comment>
<dbReference type="InterPro" id="IPR036188">
    <property type="entry name" value="FAD/NAD-bd_sf"/>
</dbReference>
<dbReference type="InterPro" id="IPR023753">
    <property type="entry name" value="FAD/NAD-binding_dom"/>
</dbReference>
<dbReference type="Gene3D" id="3.30.110.40">
    <property type="entry name" value="TusA-like domain"/>
    <property type="match status" value="1"/>
</dbReference>
<organism evidence="8 9">
    <name type="scientific">Candidatus Thalassospirochaeta sargassi</name>
    <dbReference type="NCBI Taxonomy" id="3119039"/>
    <lineage>
        <taxon>Bacteria</taxon>
        <taxon>Pseudomonadati</taxon>
        <taxon>Spirochaetota</taxon>
        <taxon>Spirochaetia</taxon>
        <taxon>Spirochaetales</taxon>
        <taxon>Spirochaetaceae</taxon>
        <taxon>Candidatus Thalassospirochaeta</taxon>
    </lineage>
</organism>
<evidence type="ECO:0000256" key="5">
    <source>
        <dbReference type="ARBA" id="ARBA00023002"/>
    </source>
</evidence>
<keyword evidence="6" id="KW-0676">Redox-active center</keyword>
<dbReference type="Pfam" id="PF13686">
    <property type="entry name" value="DrsE_2"/>
    <property type="match status" value="1"/>
</dbReference>
<feature type="domain" description="Rhodanese" evidence="7">
    <location>
        <begin position="472"/>
        <end position="556"/>
    </location>
</feature>
<reference evidence="8 9" key="1">
    <citation type="submission" date="2022-12" db="EMBL/GenBank/DDBJ databases">
        <title>Metagenome assembled genome from gulf of manar.</title>
        <authorList>
            <person name="Kohli P."/>
            <person name="Pk S."/>
            <person name="Venkata Ramana C."/>
            <person name="Sasikala C."/>
        </authorList>
    </citation>
    <scope>NUCLEOTIDE SEQUENCE [LARGE SCALE GENOMIC DNA]</scope>
    <source>
        <strain evidence="8">JB008</strain>
    </source>
</reference>
<gene>
    <name evidence="8" type="ORF">PQJ61_05790</name>
</gene>
<dbReference type="InterPro" id="IPR036873">
    <property type="entry name" value="Rhodanese-like_dom_sf"/>
</dbReference>
<proteinExistence type="inferred from homology"/>
<dbReference type="InterPro" id="IPR001763">
    <property type="entry name" value="Rhodanese-like_dom"/>
</dbReference>
<evidence type="ECO:0000256" key="1">
    <source>
        <dbReference type="ARBA" id="ARBA00001974"/>
    </source>
</evidence>
<dbReference type="SUPFAM" id="SSF52821">
    <property type="entry name" value="Rhodanese/Cell cycle control phosphatase"/>
    <property type="match status" value="1"/>
</dbReference>
<sequence length="836" mass="90822">MKILIIGGVAGGASAAARLRRLDEDAEIIMFEKGPYISYANCGLPYYISETISERDNLLLQTPESFNNRFNVDVRVLNEVLKIDREAKSVTVVEKTMSGEIVREYTENYDKLILSPGSTPMRPPIPGIERDNVHTLWTVPDADKMKSYLDDEDPCHAVVVGGGFIGLELAENLVERNIQVTLVEAAPQVMMPLDFEMAQIVHRHLHEEGVDLHLGSMVKSFEACDEPRKTAVVTGDGFRIEADIIMLAIGVQPQTALAKDAGLELNQRGGIIVDSKMTTSDPDIFAVGDAVEVNNYMTDIPTMIPLAGPANKQGRMAAANVLGGNEEYKGTMGTSIVKIFDITAGSTGLNEKALKAAGKVHGKDYLFTMGHSKSHAGYYPGAFPLDLKMIFDPTSRRVLGAQVVGWEGVDKRIDVLATLIRMGGSIDDLTELELAYAPPYSSAKDPVNMAGFVAENMLEGLVENVNWNELGNYPDAVLLDVRDPEENELGEIPGSILVPLYELRKRLDELDKDKQYIVYCATGIRAYIAVRMMKQHGFKDARNLAGGFSTWQPAMWNKADACGVADAGLKTVNLEEVAVKMADIHKGNVVIVDACGLSCPGPIKKVAEKIAELPEGDVLEVHVTDPGFKSDIASWCKRTGNTLLNVEKKDKAFVARIRKGDLEAALHDLGGGHQVQAAPIANDKTMVCFSGDLDKAIASFIIANGALAMGRKVTMFFTFWGLNIIRKTEKVPVKKDFVSKMFGGMMPRGADNLKLSQMNMGGAGAGMIKGLMKKHNVPMLEELIQQAIDGGANIIACTMSMDLMGIKSEELIDGIEYGGVAAYLDAAEDANVNLFI</sequence>
<dbReference type="InterPro" id="IPR050260">
    <property type="entry name" value="FAD-bd_OxRdtase"/>
</dbReference>
<dbReference type="Proteomes" id="UP001221217">
    <property type="component" value="Unassembled WGS sequence"/>
</dbReference>
<dbReference type="InterPro" id="IPR027396">
    <property type="entry name" value="DsrEFH-like"/>
</dbReference>